<protein>
    <submittedName>
        <fullName evidence="1">Uncharacterized protein</fullName>
    </submittedName>
</protein>
<organism evidence="1 2">
    <name type="scientific">Olea europaea subsp. europaea</name>
    <dbReference type="NCBI Taxonomy" id="158383"/>
    <lineage>
        <taxon>Eukaryota</taxon>
        <taxon>Viridiplantae</taxon>
        <taxon>Streptophyta</taxon>
        <taxon>Embryophyta</taxon>
        <taxon>Tracheophyta</taxon>
        <taxon>Spermatophyta</taxon>
        <taxon>Magnoliopsida</taxon>
        <taxon>eudicotyledons</taxon>
        <taxon>Gunneridae</taxon>
        <taxon>Pentapetalae</taxon>
        <taxon>asterids</taxon>
        <taxon>lamiids</taxon>
        <taxon>Lamiales</taxon>
        <taxon>Oleaceae</taxon>
        <taxon>Oleeae</taxon>
        <taxon>Olea</taxon>
    </lineage>
</organism>
<evidence type="ECO:0000313" key="2">
    <source>
        <dbReference type="Proteomes" id="UP000594638"/>
    </source>
</evidence>
<dbReference type="Proteomes" id="UP000594638">
    <property type="component" value="Unassembled WGS sequence"/>
</dbReference>
<dbReference type="Gramene" id="OE9A112275T1">
    <property type="protein sequence ID" value="OE9A112275C1"/>
    <property type="gene ID" value="OE9A112275"/>
</dbReference>
<gene>
    <name evidence="1" type="ORF">OLEA9_A112275</name>
</gene>
<dbReference type="AlphaFoldDB" id="A0A8S0V386"/>
<accession>A0A8S0V386</accession>
<dbReference type="EMBL" id="CACTIH010009233">
    <property type="protein sequence ID" value="CAA3028023.1"/>
    <property type="molecule type" value="Genomic_DNA"/>
</dbReference>
<comment type="caution">
    <text evidence="1">The sequence shown here is derived from an EMBL/GenBank/DDBJ whole genome shotgun (WGS) entry which is preliminary data.</text>
</comment>
<keyword evidence="2" id="KW-1185">Reference proteome</keyword>
<proteinExistence type="predicted"/>
<reference evidence="1 2" key="1">
    <citation type="submission" date="2019-12" db="EMBL/GenBank/DDBJ databases">
        <authorList>
            <person name="Alioto T."/>
            <person name="Alioto T."/>
            <person name="Gomez Garrido J."/>
        </authorList>
    </citation>
    <scope>NUCLEOTIDE SEQUENCE [LARGE SCALE GENOMIC DNA]</scope>
</reference>
<name>A0A8S0V386_OLEEU</name>
<sequence>MTGLSKDVQQLQQSFTALNLWVQDMQTDIGIIRASASRTQEDVSDLHRSTDRLIGRLDHYTGTMDGMQFRADQTYDMVCNMQIEMGQQSALMREILSLHRHLPIDQGSSQFLSHFAFYSLLWYIGDNAPVKFVGDLIFYLHVYFFSHDWYVLSL</sequence>
<evidence type="ECO:0000313" key="1">
    <source>
        <dbReference type="EMBL" id="CAA3028023.1"/>
    </source>
</evidence>